<keyword evidence="9" id="KW-1185">Reference proteome</keyword>
<organism evidence="8 9">
    <name type="scientific">Granulicatella balaenopterae</name>
    <dbReference type="NCBI Taxonomy" id="137733"/>
    <lineage>
        <taxon>Bacteria</taxon>
        <taxon>Bacillati</taxon>
        <taxon>Bacillota</taxon>
        <taxon>Bacilli</taxon>
        <taxon>Lactobacillales</taxon>
        <taxon>Carnobacteriaceae</taxon>
        <taxon>Granulicatella</taxon>
    </lineage>
</organism>
<feature type="transmembrane region" description="Helical" evidence="7">
    <location>
        <begin position="415"/>
        <end position="437"/>
    </location>
</feature>
<feature type="transmembrane region" description="Helical" evidence="7">
    <location>
        <begin position="136"/>
        <end position="154"/>
    </location>
</feature>
<feature type="transmembrane region" description="Helical" evidence="7">
    <location>
        <begin position="15"/>
        <end position="36"/>
    </location>
</feature>
<keyword evidence="6 7" id="KW-0472">Membrane</keyword>
<dbReference type="OrthoDB" id="9791588at2"/>
<comment type="subcellular location">
    <subcellularLocation>
        <location evidence="1">Cell membrane</location>
        <topology evidence="1">Multi-pass membrane protein</topology>
    </subcellularLocation>
</comment>
<evidence type="ECO:0000313" key="9">
    <source>
        <dbReference type="Proteomes" id="UP000198556"/>
    </source>
</evidence>
<feature type="transmembrane region" description="Helical" evidence="7">
    <location>
        <begin position="371"/>
        <end position="394"/>
    </location>
</feature>
<evidence type="ECO:0000256" key="2">
    <source>
        <dbReference type="ARBA" id="ARBA00022448"/>
    </source>
</evidence>
<dbReference type="EMBL" id="FOGF01000055">
    <property type="protein sequence ID" value="SER46015.1"/>
    <property type="molecule type" value="Genomic_DNA"/>
</dbReference>
<feature type="transmembrane region" description="Helical" evidence="7">
    <location>
        <begin position="288"/>
        <end position="315"/>
    </location>
</feature>
<dbReference type="AlphaFoldDB" id="A0A1H9PDM6"/>
<sequence length="498" mass="54147">MEEKENVKQLPTKRVGLSVVTLTIMNIAAVVSLRGLPSEAKYGLGSIFYYLFAAIVFLIPVALISAELAASFPKKGGVYRWVGEAFGSRMGFLAIWLQWIQNTIWYPTVLTFSAVSIAYIGASPNATSVPLATNKIYVAIVCLVIYWAATFINLRGVSASAKISKYGGMIGTIIPAGILVLFGIIWLISGQPIQLDTNPKTLIPDLSNIDNLVLASSIFLFFAGMEVSAVHVTEIDNPQKNYPKAILSAALISVVIFIFGTLTIGFVLPAGSINLTQGLLVAFDKYLVAYHLGFLTPVIAIMLVIGVIAGVCTWIGGPSKGLLAVGHHGYLPPFLQKTNKNGVQVNILMVQGAIVTVLVFLFTFMSSVQAVYQILSQLTVILYLTMYLLLFLSGMKLRKQYPELKRPFKVPGGKAGIYVFGVIGCLGALLAFVLSFMPPAQIEVGSNATWYGILIIGYIVFTGIPLMIYKFRKPSWVNEDSGNAMEPFIWEENANKTK</sequence>
<feature type="transmembrane region" description="Helical" evidence="7">
    <location>
        <begin position="166"/>
        <end position="189"/>
    </location>
</feature>
<dbReference type="RefSeq" id="WP_089747939.1">
    <property type="nucleotide sequence ID" value="NZ_FOGF01000055.1"/>
</dbReference>
<dbReference type="GO" id="GO:0005886">
    <property type="term" value="C:plasma membrane"/>
    <property type="evidence" value="ECO:0007669"/>
    <property type="project" value="UniProtKB-SubCell"/>
</dbReference>
<name>A0A1H9PDM6_9LACT</name>
<dbReference type="InterPro" id="IPR050367">
    <property type="entry name" value="APC_superfamily"/>
</dbReference>
<proteinExistence type="predicted"/>
<gene>
    <name evidence="8" type="ORF">SAMN05421767_1553</name>
</gene>
<evidence type="ECO:0000256" key="3">
    <source>
        <dbReference type="ARBA" id="ARBA00022475"/>
    </source>
</evidence>
<dbReference type="InterPro" id="IPR002293">
    <property type="entry name" value="AA/rel_permease1"/>
</dbReference>
<keyword evidence="2" id="KW-0813">Transport</keyword>
<feature type="transmembrane region" description="Helical" evidence="7">
    <location>
        <begin position="104"/>
        <end position="124"/>
    </location>
</feature>
<evidence type="ECO:0000256" key="1">
    <source>
        <dbReference type="ARBA" id="ARBA00004651"/>
    </source>
</evidence>
<evidence type="ECO:0000256" key="7">
    <source>
        <dbReference type="SAM" id="Phobius"/>
    </source>
</evidence>
<keyword evidence="3" id="KW-1003">Cell membrane</keyword>
<dbReference type="PIRSF" id="PIRSF006060">
    <property type="entry name" value="AA_transporter"/>
    <property type="match status" value="1"/>
</dbReference>
<feature type="transmembrane region" description="Helical" evidence="7">
    <location>
        <begin position="78"/>
        <end position="97"/>
    </location>
</feature>
<evidence type="ECO:0000256" key="4">
    <source>
        <dbReference type="ARBA" id="ARBA00022692"/>
    </source>
</evidence>
<feature type="transmembrane region" description="Helical" evidence="7">
    <location>
        <begin position="48"/>
        <end position="66"/>
    </location>
</feature>
<feature type="transmembrane region" description="Helical" evidence="7">
    <location>
        <begin position="345"/>
        <end position="365"/>
    </location>
</feature>
<dbReference type="Gene3D" id="1.20.1740.10">
    <property type="entry name" value="Amino acid/polyamine transporter I"/>
    <property type="match status" value="1"/>
</dbReference>
<protein>
    <submittedName>
        <fullName evidence="8">Amino acid/polyamine/organocation transporter, APC superfamily</fullName>
    </submittedName>
</protein>
<dbReference type="Pfam" id="PF13520">
    <property type="entry name" value="AA_permease_2"/>
    <property type="match status" value="1"/>
</dbReference>
<dbReference type="PANTHER" id="PTHR42770">
    <property type="entry name" value="AMINO ACID TRANSPORTER-RELATED"/>
    <property type="match status" value="1"/>
</dbReference>
<keyword evidence="5 7" id="KW-1133">Transmembrane helix</keyword>
<accession>A0A1H9PDM6</accession>
<dbReference type="GO" id="GO:0022857">
    <property type="term" value="F:transmembrane transporter activity"/>
    <property type="evidence" value="ECO:0007669"/>
    <property type="project" value="InterPro"/>
</dbReference>
<dbReference type="Proteomes" id="UP000198556">
    <property type="component" value="Unassembled WGS sequence"/>
</dbReference>
<evidence type="ECO:0000256" key="5">
    <source>
        <dbReference type="ARBA" id="ARBA00022989"/>
    </source>
</evidence>
<feature type="transmembrane region" description="Helical" evidence="7">
    <location>
        <begin position="449"/>
        <end position="469"/>
    </location>
</feature>
<dbReference type="NCBIfam" id="TIGR03813">
    <property type="entry name" value="put_Glu_GABA_T"/>
    <property type="match status" value="1"/>
</dbReference>
<reference evidence="8 9" key="1">
    <citation type="submission" date="2016-10" db="EMBL/GenBank/DDBJ databases">
        <authorList>
            <person name="de Groot N.N."/>
        </authorList>
    </citation>
    <scope>NUCLEOTIDE SEQUENCE [LARGE SCALE GENOMIC DNA]</scope>
    <source>
        <strain evidence="8 9">DSM 15827</strain>
    </source>
</reference>
<evidence type="ECO:0000256" key="6">
    <source>
        <dbReference type="ARBA" id="ARBA00023136"/>
    </source>
</evidence>
<dbReference type="PANTHER" id="PTHR42770:SF15">
    <property type="entry name" value="GLUTAMATE_GAMMA-AMINOBUTYRATE ANTIPORTER-RELATED"/>
    <property type="match status" value="1"/>
</dbReference>
<feature type="transmembrane region" description="Helical" evidence="7">
    <location>
        <begin position="245"/>
        <end position="268"/>
    </location>
</feature>
<keyword evidence="4 7" id="KW-0812">Transmembrane</keyword>
<feature type="transmembrane region" description="Helical" evidence="7">
    <location>
        <begin position="209"/>
        <end position="233"/>
    </location>
</feature>
<evidence type="ECO:0000313" key="8">
    <source>
        <dbReference type="EMBL" id="SER46015.1"/>
    </source>
</evidence>
<dbReference type="STRING" id="137733.SAMN05421767_1553"/>
<dbReference type="InterPro" id="IPR022520">
    <property type="entry name" value="Glu/GABA_antiporter_put"/>
</dbReference>